<protein>
    <submittedName>
        <fullName evidence="3">T9SS type A sorting domain-containing protein</fullName>
    </submittedName>
</protein>
<dbReference type="Gene3D" id="3.40.50.1460">
    <property type="match status" value="1"/>
</dbReference>
<dbReference type="GO" id="GO:0008234">
    <property type="term" value="F:cysteine-type peptidase activity"/>
    <property type="evidence" value="ECO:0007669"/>
    <property type="project" value="InterPro"/>
</dbReference>
<dbReference type="AlphaFoldDB" id="A0A7C6A977"/>
<sequence>MKKGITLLTLLISIYWAQEGARYLVIVYDSFYNEASVLAKWKQEKGIKTIVKRLSEVGSTPNEIRSYIINAYNTWTPRPEFLLLVGSPNLLPPYTNRSDNEYGDMAGDYRAELAVGRFPCKNAFQCSVMVQKTLSYEKNPFIADSLWFKSLLTIVRDDYDSDDTIYYNDVRYVRDWALGAGFCTIDSLSRARNHNQNDIINSINQGKGFALYRGSAAGNWWYPFYVNPAQANNGTKLPVIVSATCATVTLAPGESMVGEAWLKAGNLQGLKGAVGFFGNTRSDYNVAHLRSAIAQGFFKGVFLESLPTLGQAVLRAKQELYERYGHAQEYQCFTLLGDPELNLWTATPKLLNVSYPTYIPCLSNQFQVRVNQNGIGEKNARVCLWKVNDFYLVGYTDSFGIVSFEVNPTSVGGFLITVTKRNCLPFQDSAWVISGDCGVLEIVNLPSQNDSGQVVIPQALVKNFSRFPCNFSVQFSAENYVSTRQVTNLMPDSTALVVFDSWVLVRRGENICRCSTALAGDSNPANDFIFDTTFVCVYDVGLSQILSPTDTVWVGDTVRPTLMIHNFGNTQENFPVRFLITTDSEEMRGNREAETPKADYPSSPYSLRKNLFGDSKGQSPFGRIIYEESLQLSLAPDCDTLLIFPEWYVTEPGDYYAIGMTMLVSDMNKANDSLQKSVLAIPPSSLKEKGIWGDGVWDLNCYPNPFLNQTVIKCFGNLSRSKETRLKIYDLSGKVVRIFNPPEAEMSKTTRQVLWDGKDQLGRDLNQGIYFIQTEADSAQVHHLIKKKLIKLSHKNRGRVGGLTQGGVR</sequence>
<dbReference type="Gene3D" id="2.60.40.10">
    <property type="entry name" value="Immunoglobulins"/>
    <property type="match status" value="1"/>
</dbReference>
<feature type="domain" description="Gingipain" evidence="2">
    <location>
        <begin position="23"/>
        <end position="343"/>
    </location>
</feature>
<dbReference type="GO" id="GO:0006508">
    <property type="term" value="P:proteolysis"/>
    <property type="evidence" value="ECO:0007669"/>
    <property type="project" value="InterPro"/>
</dbReference>
<dbReference type="InterPro" id="IPR029030">
    <property type="entry name" value="Caspase-like_dom_sf"/>
</dbReference>
<dbReference type="InterPro" id="IPR029031">
    <property type="entry name" value="Gingipain_N_sf"/>
</dbReference>
<evidence type="ECO:0000313" key="3">
    <source>
        <dbReference type="EMBL" id="HHS52265.1"/>
    </source>
</evidence>
<evidence type="ECO:0000256" key="1">
    <source>
        <dbReference type="ARBA" id="ARBA00022729"/>
    </source>
</evidence>
<evidence type="ECO:0000259" key="2">
    <source>
        <dbReference type="Pfam" id="PF01364"/>
    </source>
</evidence>
<dbReference type="EMBL" id="DTLI01000136">
    <property type="protein sequence ID" value="HHS52265.1"/>
    <property type="molecule type" value="Genomic_DNA"/>
</dbReference>
<dbReference type="InterPro" id="IPR001769">
    <property type="entry name" value="Gingipain"/>
</dbReference>
<dbReference type="Gene3D" id="3.40.50.10390">
    <property type="entry name" value="Gingipain r, domain 1"/>
    <property type="match status" value="1"/>
</dbReference>
<accession>A0A7C6A977</accession>
<keyword evidence="1" id="KW-0732">Signal</keyword>
<dbReference type="Pfam" id="PF01364">
    <property type="entry name" value="Peptidase_C25"/>
    <property type="match status" value="1"/>
</dbReference>
<name>A0A7C6A977_UNCW3</name>
<dbReference type="NCBIfam" id="TIGR04183">
    <property type="entry name" value="Por_Secre_tail"/>
    <property type="match status" value="1"/>
</dbReference>
<comment type="caution">
    <text evidence="3">The sequence shown here is derived from an EMBL/GenBank/DDBJ whole genome shotgun (WGS) entry which is preliminary data.</text>
</comment>
<dbReference type="InterPro" id="IPR026444">
    <property type="entry name" value="Secre_tail"/>
</dbReference>
<organism evidence="3">
    <name type="scientific">candidate division WOR-3 bacterium</name>
    <dbReference type="NCBI Taxonomy" id="2052148"/>
    <lineage>
        <taxon>Bacteria</taxon>
        <taxon>Bacteria division WOR-3</taxon>
    </lineage>
</organism>
<dbReference type="InterPro" id="IPR013783">
    <property type="entry name" value="Ig-like_fold"/>
</dbReference>
<gene>
    <name evidence="3" type="ORF">ENW73_05300</name>
</gene>
<dbReference type="Gene3D" id="2.60.40.4070">
    <property type="match status" value="1"/>
</dbReference>
<dbReference type="SUPFAM" id="SSF52129">
    <property type="entry name" value="Caspase-like"/>
    <property type="match status" value="1"/>
</dbReference>
<reference evidence="3" key="1">
    <citation type="journal article" date="2020" name="mSystems">
        <title>Genome- and Community-Level Interaction Insights into Carbon Utilization and Element Cycling Functions of Hydrothermarchaeota in Hydrothermal Sediment.</title>
        <authorList>
            <person name="Zhou Z."/>
            <person name="Liu Y."/>
            <person name="Xu W."/>
            <person name="Pan J."/>
            <person name="Luo Z.H."/>
            <person name="Li M."/>
        </authorList>
    </citation>
    <scope>NUCLEOTIDE SEQUENCE [LARGE SCALE GENOMIC DNA]</scope>
    <source>
        <strain evidence="3">SpSt-876</strain>
    </source>
</reference>
<proteinExistence type="predicted"/>